<dbReference type="Gene3D" id="3.90.550.10">
    <property type="entry name" value="Spore Coat Polysaccharide Biosynthesis Protein SpsA, Chain A"/>
    <property type="match status" value="1"/>
</dbReference>
<name>A0A1I5BC26_9FLAO</name>
<dbReference type="Proteomes" id="UP000198705">
    <property type="component" value="Unassembled WGS sequence"/>
</dbReference>
<keyword evidence="3" id="KW-1185">Reference proteome</keyword>
<dbReference type="GO" id="GO:0016758">
    <property type="term" value="F:hexosyltransferase activity"/>
    <property type="evidence" value="ECO:0007669"/>
    <property type="project" value="UniProtKB-ARBA"/>
</dbReference>
<dbReference type="PANTHER" id="PTHR22916">
    <property type="entry name" value="GLYCOSYLTRANSFERASE"/>
    <property type="match status" value="1"/>
</dbReference>
<dbReference type="InterPro" id="IPR029044">
    <property type="entry name" value="Nucleotide-diphossugar_trans"/>
</dbReference>
<dbReference type="Pfam" id="PF00535">
    <property type="entry name" value="Glycos_transf_2"/>
    <property type="match status" value="1"/>
</dbReference>
<dbReference type="OrthoDB" id="786280at2"/>
<evidence type="ECO:0000313" key="3">
    <source>
        <dbReference type="Proteomes" id="UP000198705"/>
    </source>
</evidence>
<dbReference type="RefSeq" id="WP_092207587.1">
    <property type="nucleotide sequence ID" value="NZ_FOVN01000003.1"/>
</dbReference>
<dbReference type="CDD" id="cd00761">
    <property type="entry name" value="Glyco_tranf_GTA_type"/>
    <property type="match status" value="1"/>
</dbReference>
<accession>A0A1I5BC26</accession>
<dbReference type="EMBL" id="FOVN01000003">
    <property type="protein sequence ID" value="SFN72246.1"/>
    <property type="molecule type" value="Genomic_DNA"/>
</dbReference>
<evidence type="ECO:0000259" key="1">
    <source>
        <dbReference type="Pfam" id="PF00535"/>
    </source>
</evidence>
<organism evidence="2 3">
    <name type="scientific">Bizionia echini</name>
    <dbReference type="NCBI Taxonomy" id="649333"/>
    <lineage>
        <taxon>Bacteria</taxon>
        <taxon>Pseudomonadati</taxon>
        <taxon>Bacteroidota</taxon>
        <taxon>Flavobacteriia</taxon>
        <taxon>Flavobacteriales</taxon>
        <taxon>Flavobacteriaceae</taxon>
        <taxon>Bizionia</taxon>
    </lineage>
</organism>
<reference evidence="3" key="1">
    <citation type="submission" date="2016-10" db="EMBL/GenBank/DDBJ databases">
        <authorList>
            <person name="Varghese N."/>
            <person name="Submissions S."/>
        </authorList>
    </citation>
    <scope>NUCLEOTIDE SEQUENCE [LARGE SCALE GENOMIC DNA]</scope>
    <source>
        <strain evidence="3">DSM 23925</strain>
    </source>
</reference>
<dbReference type="SUPFAM" id="SSF53448">
    <property type="entry name" value="Nucleotide-diphospho-sugar transferases"/>
    <property type="match status" value="1"/>
</dbReference>
<dbReference type="STRING" id="649333.SAMN04487989_1037"/>
<sequence>MQALSTDITAGVSIIVCTYNGKTRLAETLKHLVAQQLDVPCEVILVDNASTDGTKKFADGWWAENGRDSLIEYRSFIQPKPGKSYAQELGYKQALFNYLLICDDDNWLCDTYVQTAFDIMTANPNIGALGGWCDAVFEGTEPDWFKHYARVYAVGKQSRFSGDVTEAVGYLYGAGMVLRKTHWLALKQLGFEHLLSCRKGDSLSSGGDTEYCFALRLLGYSIWYDERLYFKHFMTAGRLNLSYLSRLRQAMAYSNFVILAYMDVVENIANRKHLYTKRLFKHLKQGFFKNIYRRLFGSYSQQEVSKTYFRKLYYLSFRYDEYLGFVLFIRSWMPKKRISSIKSHL</sequence>
<dbReference type="InterPro" id="IPR001173">
    <property type="entry name" value="Glyco_trans_2-like"/>
</dbReference>
<gene>
    <name evidence="2" type="ORF">SAMN04487989_1037</name>
</gene>
<proteinExistence type="predicted"/>
<keyword evidence="2" id="KW-0808">Transferase</keyword>
<feature type="domain" description="Glycosyltransferase 2-like" evidence="1">
    <location>
        <begin position="13"/>
        <end position="147"/>
    </location>
</feature>
<dbReference type="AlphaFoldDB" id="A0A1I5BC26"/>
<evidence type="ECO:0000313" key="2">
    <source>
        <dbReference type="EMBL" id="SFN72246.1"/>
    </source>
</evidence>
<protein>
    <submittedName>
        <fullName evidence="2">Glycosyltransferase, GT2 family</fullName>
    </submittedName>
</protein>